<dbReference type="RefSeq" id="WP_191796510.1">
    <property type="nucleotide sequence ID" value="NZ_JACSQQ010000019.1"/>
</dbReference>
<keyword evidence="3" id="KW-1185">Reference proteome</keyword>
<reference evidence="2 3" key="1">
    <citation type="submission" date="2020-08" db="EMBL/GenBank/DDBJ databases">
        <title>A Genomic Blueprint of the Chicken Gut Microbiome.</title>
        <authorList>
            <person name="Gilroy R."/>
            <person name="Ravi A."/>
            <person name="Getino M."/>
            <person name="Pursley I."/>
            <person name="Horton D.L."/>
            <person name="Alikhan N.-F."/>
            <person name="Baker D."/>
            <person name="Gharbi K."/>
            <person name="Hall N."/>
            <person name="Watson M."/>
            <person name="Adriaenssens E.M."/>
            <person name="Foster-Nyarko E."/>
            <person name="Jarju S."/>
            <person name="Secka A."/>
            <person name="Antonio M."/>
            <person name="Oren A."/>
            <person name="Chaudhuri R."/>
            <person name="La Ragione R.M."/>
            <person name="Hildebrand F."/>
            <person name="Pallen M.J."/>
        </authorList>
    </citation>
    <scope>NUCLEOTIDE SEQUENCE [LARGE SCALE GENOMIC DNA]</scope>
    <source>
        <strain evidence="2 3">Sa4CUA1</strain>
    </source>
</reference>
<sequence length="545" mass="55853">MSSVRPPRASWPSRARDREGADPSAPPPAVQDLLTRRGWAVVGHGEAAAPDGAAARRWVASDGAGRCRDVDLVHVPAEPAARAVLVERLDALRQLDHEHLAHVEEVAEGDVGDLVLVSSRPPGVGLPLLRACRGPFEAGEAVTLLVPLAQALAALHASGLSYGGVAESDVLLDTEGRAVLRMPLDLCAVPPADDVRSLAELVVGVLPHPAAATVPAGGTAEGPDLRLTALHAELATACRADPRTRPEVGTFAALCYEAASPSPIAMPDSARLAAATIAARSGRASRRRERSPEGDRERDDTVARPPGASGRSAPESRVPPGPGGKPSPTRREHAARRRRSASGSRHHPALVAGLVLVGCSVLVTGALLVGPHRAGDVAGPHTGLTRPGAERAEAMDSADPDPVLLDPTLQADDPAGAAVELTERRVELLAGEREPAEVLAPGSPAEAADADLLDRVAGSGVVIDGATASVVGARPVAPDEGSAAPALGAEPGPGTETQVDVTYSVSEHTQRAADGSVTTVPATVASTARLTLRWTDVGWRVSAVV</sequence>
<dbReference type="Proteomes" id="UP000641803">
    <property type="component" value="Unassembled WGS sequence"/>
</dbReference>
<dbReference type="SUPFAM" id="SSF56112">
    <property type="entry name" value="Protein kinase-like (PK-like)"/>
    <property type="match status" value="1"/>
</dbReference>
<feature type="region of interest" description="Disordered" evidence="1">
    <location>
        <begin position="276"/>
        <end position="345"/>
    </location>
</feature>
<dbReference type="InterPro" id="IPR011009">
    <property type="entry name" value="Kinase-like_dom_sf"/>
</dbReference>
<comment type="caution">
    <text evidence="2">The sequence shown here is derived from an EMBL/GenBank/DDBJ whole genome shotgun (WGS) entry which is preliminary data.</text>
</comment>
<proteinExistence type="predicted"/>
<organism evidence="2 3">
    <name type="scientific">Oerskovia rustica</name>
    <dbReference type="NCBI Taxonomy" id="2762237"/>
    <lineage>
        <taxon>Bacteria</taxon>
        <taxon>Bacillati</taxon>
        <taxon>Actinomycetota</taxon>
        <taxon>Actinomycetes</taxon>
        <taxon>Micrococcales</taxon>
        <taxon>Cellulomonadaceae</taxon>
        <taxon>Oerskovia</taxon>
    </lineage>
</organism>
<dbReference type="EMBL" id="JACSQQ010000019">
    <property type="protein sequence ID" value="MBD7951184.1"/>
    <property type="molecule type" value="Genomic_DNA"/>
</dbReference>
<feature type="compositionally biased region" description="Basic residues" evidence="1">
    <location>
        <begin position="333"/>
        <end position="345"/>
    </location>
</feature>
<accession>A0ABR8RTR9</accession>
<evidence type="ECO:0000313" key="3">
    <source>
        <dbReference type="Proteomes" id="UP000641803"/>
    </source>
</evidence>
<feature type="region of interest" description="Disordered" evidence="1">
    <location>
        <begin position="371"/>
        <end position="408"/>
    </location>
</feature>
<feature type="compositionally biased region" description="Low complexity" evidence="1">
    <location>
        <begin position="1"/>
        <end position="13"/>
    </location>
</feature>
<feature type="compositionally biased region" description="Basic and acidic residues" evidence="1">
    <location>
        <begin position="290"/>
        <end position="302"/>
    </location>
</feature>
<gene>
    <name evidence="2" type="ORF">H9652_12300</name>
</gene>
<evidence type="ECO:0000313" key="2">
    <source>
        <dbReference type="EMBL" id="MBD7951184.1"/>
    </source>
</evidence>
<evidence type="ECO:0000256" key="1">
    <source>
        <dbReference type="SAM" id="MobiDB-lite"/>
    </source>
</evidence>
<name>A0ABR8RTR9_9CELL</name>
<evidence type="ECO:0008006" key="4">
    <source>
        <dbReference type="Google" id="ProtNLM"/>
    </source>
</evidence>
<protein>
    <recommendedName>
        <fullName evidence="4">Protein kinase domain-containing protein</fullName>
    </recommendedName>
</protein>
<dbReference type="Gene3D" id="1.10.510.10">
    <property type="entry name" value="Transferase(Phosphotransferase) domain 1"/>
    <property type="match status" value="1"/>
</dbReference>
<feature type="region of interest" description="Disordered" evidence="1">
    <location>
        <begin position="1"/>
        <end position="30"/>
    </location>
</feature>